<keyword evidence="2" id="KW-0732">Signal</keyword>
<accession>A0A6V8MEI3</accession>
<comment type="caution">
    <text evidence="3">The sequence shown here is derived from an EMBL/GenBank/DDBJ whole genome shotgun (WGS) entry which is preliminary data.</text>
</comment>
<protein>
    <submittedName>
        <fullName evidence="3">Uncharacterized protein</fullName>
    </submittedName>
</protein>
<organism evidence="3 4">
    <name type="scientific">Geomonas silvestris</name>
    <dbReference type="NCBI Taxonomy" id="2740184"/>
    <lineage>
        <taxon>Bacteria</taxon>
        <taxon>Pseudomonadati</taxon>
        <taxon>Thermodesulfobacteriota</taxon>
        <taxon>Desulfuromonadia</taxon>
        <taxon>Geobacterales</taxon>
        <taxon>Geobacteraceae</taxon>
        <taxon>Geomonas</taxon>
    </lineage>
</organism>
<evidence type="ECO:0000256" key="1">
    <source>
        <dbReference type="SAM" id="Coils"/>
    </source>
</evidence>
<evidence type="ECO:0000313" key="3">
    <source>
        <dbReference type="EMBL" id="GFO58387.1"/>
    </source>
</evidence>
<keyword evidence="1" id="KW-0175">Coiled coil</keyword>
<keyword evidence="4" id="KW-1185">Reference proteome</keyword>
<dbReference type="RefSeq" id="WP_183353227.1">
    <property type="nucleotide sequence ID" value="NZ_BLXX01000001.1"/>
</dbReference>
<sequence>MKNSALFVIAALVVSSSVPVFANDKDECLLASKNCKAEVDSLQQKMKKLNGEIKKGNKVYSADELKKLNAKLKEANAMLDEMLKPGK</sequence>
<proteinExistence type="predicted"/>
<gene>
    <name evidence="3" type="ORF">GMST_07120</name>
</gene>
<feature type="signal peptide" evidence="2">
    <location>
        <begin position="1"/>
        <end position="22"/>
    </location>
</feature>
<name>A0A6V8MEI3_9BACT</name>
<dbReference type="Proteomes" id="UP000556026">
    <property type="component" value="Unassembled WGS sequence"/>
</dbReference>
<evidence type="ECO:0000313" key="4">
    <source>
        <dbReference type="Proteomes" id="UP000556026"/>
    </source>
</evidence>
<dbReference type="EMBL" id="BLXX01000001">
    <property type="protein sequence ID" value="GFO58387.1"/>
    <property type="molecule type" value="Genomic_DNA"/>
</dbReference>
<feature type="chain" id="PRO_5028024514" evidence="2">
    <location>
        <begin position="23"/>
        <end position="87"/>
    </location>
</feature>
<reference evidence="4" key="1">
    <citation type="submission" date="2020-06" db="EMBL/GenBank/DDBJ databases">
        <title>Draft genomic sequence of Geomonas sp. Red330.</title>
        <authorList>
            <person name="Itoh H."/>
            <person name="Zhenxing X."/>
            <person name="Ushijima N."/>
            <person name="Masuda Y."/>
            <person name="Shiratori Y."/>
            <person name="Senoo K."/>
        </authorList>
    </citation>
    <scope>NUCLEOTIDE SEQUENCE [LARGE SCALE GENOMIC DNA]</scope>
    <source>
        <strain evidence="4">Red330</strain>
    </source>
</reference>
<evidence type="ECO:0000256" key="2">
    <source>
        <dbReference type="SAM" id="SignalP"/>
    </source>
</evidence>
<feature type="coiled-coil region" evidence="1">
    <location>
        <begin position="32"/>
        <end position="82"/>
    </location>
</feature>
<dbReference type="AlphaFoldDB" id="A0A6V8MEI3"/>